<proteinExistence type="predicted"/>
<name>A0A0G0AV89_9BACT</name>
<dbReference type="InterPro" id="IPR041657">
    <property type="entry name" value="HTH_17"/>
</dbReference>
<dbReference type="STRING" id="1618477.UR54_C0006G0002"/>
<dbReference type="InterPro" id="IPR010093">
    <property type="entry name" value="SinI_DNA-bd"/>
</dbReference>
<dbReference type="NCBIfam" id="TIGR01764">
    <property type="entry name" value="excise"/>
    <property type="match status" value="1"/>
</dbReference>
<organism evidence="2 3">
    <name type="scientific">Candidatus Roizmanbacteria bacterium GW2011_GWA2_34_18</name>
    <dbReference type="NCBI Taxonomy" id="1618477"/>
    <lineage>
        <taxon>Bacteria</taxon>
        <taxon>Candidatus Roizmaniibacteriota</taxon>
    </lineage>
</organism>
<comment type="caution">
    <text evidence="2">The sequence shown here is derived from an EMBL/GenBank/DDBJ whole genome shotgun (WGS) entry which is preliminary data.</text>
</comment>
<dbReference type="Pfam" id="PF12728">
    <property type="entry name" value="HTH_17"/>
    <property type="match status" value="1"/>
</dbReference>
<dbReference type="GO" id="GO:0003677">
    <property type="term" value="F:DNA binding"/>
    <property type="evidence" value="ECO:0007669"/>
    <property type="project" value="UniProtKB-KW"/>
</dbReference>
<keyword evidence="2" id="KW-0238">DNA-binding</keyword>
<evidence type="ECO:0000313" key="2">
    <source>
        <dbReference type="EMBL" id="KKP60974.1"/>
    </source>
</evidence>
<dbReference type="PATRIC" id="fig|1618477.3.peg.127"/>
<protein>
    <submittedName>
        <fullName evidence="2">DNA-binding protein, excisionase family</fullName>
    </submittedName>
</protein>
<dbReference type="Proteomes" id="UP000034688">
    <property type="component" value="Unassembled WGS sequence"/>
</dbReference>
<gene>
    <name evidence="2" type="ORF">UR54_C0006G0002</name>
</gene>
<evidence type="ECO:0000259" key="1">
    <source>
        <dbReference type="Pfam" id="PF12728"/>
    </source>
</evidence>
<reference evidence="2 3" key="1">
    <citation type="journal article" date="2015" name="Nature">
        <title>rRNA introns, odd ribosomes, and small enigmatic genomes across a large radiation of phyla.</title>
        <authorList>
            <person name="Brown C.T."/>
            <person name="Hug L.A."/>
            <person name="Thomas B.C."/>
            <person name="Sharon I."/>
            <person name="Castelle C.J."/>
            <person name="Singh A."/>
            <person name="Wilkins M.J."/>
            <person name="Williams K.H."/>
            <person name="Banfield J.F."/>
        </authorList>
    </citation>
    <scope>NUCLEOTIDE SEQUENCE [LARGE SCALE GENOMIC DNA]</scope>
</reference>
<dbReference type="AlphaFoldDB" id="A0A0G0AV89"/>
<feature type="domain" description="Helix-turn-helix" evidence="1">
    <location>
        <begin position="10"/>
        <end position="52"/>
    </location>
</feature>
<accession>A0A0G0AV89</accession>
<dbReference type="EMBL" id="LBPP01000006">
    <property type="protein sequence ID" value="KKP60974.1"/>
    <property type="molecule type" value="Genomic_DNA"/>
</dbReference>
<sequence>MFNTKTISKLYTPEQVAEILQLNTNTVYSLIKRGEIIAKKIGKVYRISANSIFFAFSGLDADLFQKQQEDFNNLSLIEKELTQARQGL</sequence>
<evidence type="ECO:0000313" key="3">
    <source>
        <dbReference type="Proteomes" id="UP000034688"/>
    </source>
</evidence>